<dbReference type="InterPro" id="IPR023393">
    <property type="entry name" value="START-like_dom_sf"/>
</dbReference>
<dbReference type="RefSeq" id="WP_059037261.1">
    <property type="nucleotide sequence ID" value="NZ_JAADZU010000010.1"/>
</dbReference>
<dbReference type="AlphaFoldDB" id="A0A7K3LKX7"/>
<dbReference type="Gene3D" id="3.30.530.20">
    <property type="match status" value="1"/>
</dbReference>
<keyword evidence="2" id="KW-1185">Reference proteome</keyword>
<name>A0A7K3LKX7_9ACTN</name>
<gene>
    <name evidence="1" type="ORF">GYA93_04880</name>
</gene>
<organism evidence="1 2">
    <name type="scientific">Gordonia desulfuricans</name>
    <dbReference type="NCBI Taxonomy" id="89051"/>
    <lineage>
        <taxon>Bacteria</taxon>
        <taxon>Bacillati</taxon>
        <taxon>Actinomycetota</taxon>
        <taxon>Actinomycetes</taxon>
        <taxon>Mycobacteriales</taxon>
        <taxon>Gordoniaceae</taxon>
        <taxon>Gordonia</taxon>
    </lineage>
</organism>
<accession>A0A7K3LKX7</accession>
<comment type="caution">
    <text evidence="1">The sequence shown here is derived from an EMBL/GenBank/DDBJ whole genome shotgun (WGS) entry which is preliminary data.</text>
</comment>
<dbReference type="EMBL" id="JAADZU010000010">
    <property type="protein sequence ID" value="NDK88915.1"/>
    <property type="molecule type" value="Genomic_DNA"/>
</dbReference>
<evidence type="ECO:0000313" key="2">
    <source>
        <dbReference type="Proteomes" id="UP000466307"/>
    </source>
</evidence>
<evidence type="ECO:0008006" key="3">
    <source>
        <dbReference type="Google" id="ProtNLM"/>
    </source>
</evidence>
<proteinExistence type="predicted"/>
<dbReference type="Proteomes" id="UP000466307">
    <property type="component" value="Unassembled WGS sequence"/>
</dbReference>
<protein>
    <recommendedName>
        <fullName evidence="3">SRPBCC family protein</fullName>
    </recommendedName>
</protein>
<sequence>MTIVSLTTDLPLSAARVRELAAVPEVMQFVLAPVLSFSMEQAPPPDVAVTPGFRARGRVRWLGVIPSWTHQIEIVRLDDLEIYTRERGGPVHVWNHRLTFEPTSATTCRYTDEVEVESGARGLVAAIFVRLMFRHRHRRWRLLASVLAAERDRTGAGHPG</sequence>
<dbReference type="SUPFAM" id="SSF55961">
    <property type="entry name" value="Bet v1-like"/>
    <property type="match status" value="1"/>
</dbReference>
<evidence type="ECO:0000313" key="1">
    <source>
        <dbReference type="EMBL" id="NDK88915.1"/>
    </source>
</evidence>
<reference evidence="1 2" key="1">
    <citation type="submission" date="2020-01" db="EMBL/GenBank/DDBJ databases">
        <title>Investigation of new actinobacteria for the biodesulphurisation of diesel fuel.</title>
        <authorList>
            <person name="Athi Narayanan S.M."/>
        </authorList>
    </citation>
    <scope>NUCLEOTIDE SEQUENCE [LARGE SCALE GENOMIC DNA]</scope>
    <source>
        <strain evidence="1 2">213E</strain>
    </source>
</reference>